<evidence type="ECO:0000256" key="1">
    <source>
        <dbReference type="SAM" id="MobiDB-lite"/>
    </source>
</evidence>
<protein>
    <submittedName>
        <fullName evidence="2">Uncharacterized protein</fullName>
    </submittedName>
</protein>
<feature type="compositionally biased region" description="Polar residues" evidence="1">
    <location>
        <begin position="15"/>
        <end position="24"/>
    </location>
</feature>
<name>A0A2T7PDY9_POMCA</name>
<dbReference type="AlphaFoldDB" id="A0A2T7PDY9"/>
<keyword evidence="3" id="KW-1185">Reference proteome</keyword>
<dbReference type="EMBL" id="PZQS01000004">
    <property type="protein sequence ID" value="PVD31618.1"/>
    <property type="molecule type" value="Genomic_DNA"/>
</dbReference>
<evidence type="ECO:0000313" key="2">
    <source>
        <dbReference type="EMBL" id="PVD31618.1"/>
    </source>
</evidence>
<reference evidence="2 3" key="1">
    <citation type="submission" date="2018-04" db="EMBL/GenBank/DDBJ databases">
        <title>The genome of golden apple snail Pomacea canaliculata provides insight into stress tolerance and invasive adaptation.</title>
        <authorList>
            <person name="Liu C."/>
            <person name="Liu B."/>
            <person name="Ren Y."/>
            <person name="Zhang Y."/>
            <person name="Wang H."/>
            <person name="Li S."/>
            <person name="Jiang F."/>
            <person name="Yin L."/>
            <person name="Zhang G."/>
            <person name="Qian W."/>
            <person name="Fan W."/>
        </authorList>
    </citation>
    <scope>NUCLEOTIDE SEQUENCE [LARGE SCALE GENOMIC DNA]</scope>
    <source>
        <strain evidence="2">SZHN2017</strain>
        <tissue evidence="2">Muscle</tissue>
    </source>
</reference>
<feature type="region of interest" description="Disordered" evidence="1">
    <location>
        <begin position="1"/>
        <end position="46"/>
    </location>
</feature>
<comment type="caution">
    <text evidence="2">The sequence shown here is derived from an EMBL/GenBank/DDBJ whole genome shotgun (WGS) entry which is preliminary data.</text>
</comment>
<accession>A0A2T7PDY9</accession>
<sequence length="208" mass="22431">MCARVHVAGGPPRVTNGTPRTATTAAEDRQGAKARRKTPDEGAAAEVEREEETRITLGCLSMLCDFLPSTNERCSLSEAEQTDWTDCCTGHEKQRMMYSPKAHSICGRNGFTGVGAPVRRRSLPAGERQPSCDSVPQDTRPLTYRVTLAARGSSAKSSGPAVCGQDGQRQMWEGLWAVHATPAVEANEPANWLPVCVAASRVIWRHGG</sequence>
<evidence type="ECO:0000313" key="3">
    <source>
        <dbReference type="Proteomes" id="UP000245119"/>
    </source>
</evidence>
<organism evidence="2 3">
    <name type="scientific">Pomacea canaliculata</name>
    <name type="common">Golden apple snail</name>
    <dbReference type="NCBI Taxonomy" id="400727"/>
    <lineage>
        <taxon>Eukaryota</taxon>
        <taxon>Metazoa</taxon>
        <taxon>Spiralia</taxon>
        <taxon>Lophotrochozoa</taxon>
        <taxon>Mollusca</taxon>
        <taxon>Gastropoda</taxon>
        <taxon>Caenogastropoda</taxon>
        <taxon>Architaenioglossa</taxon>
        <taxon>Ampullarioidea</taxon>
        <taxon>Ampullariidae</taxon>
        <taxon>Pomacea</taxon>
    </lineage>
</organism>
<proteinExistence type="predicted"/>
<dbReference type="Proteomes" id="UP000245119">
    <property type="component" value="Linkage Group LG4"/>
</dbReference>
<gene>
    <name evidence="2" type="ORF">C0Q70_07034</name>
</gene>